<dbReference type="Pfam" id="PF00669">
    <property type="entry name" value="Flagellin_N"/>
    <property type="match status" value="1"/>
</dbReference>
<evidence type="ECO:0000259" key="5">
    <source>
        <dbReference type="Pfam" id="PF00700"/>
    </source>
</evidence>
<dbReference type="Proteomes" id="UP000183063">
    <property type="component" value="Unassembled WGS sequence"/>
</dbReference>
<keyword evidence="2 3" id="KW-0975">Bacterial flagellum</keyword>
<dbReference type="InterPro" id="IPR001029">
    <property type="entry name" value="Flagellin_N"/>
</dbReference>
<comment type="similarity">
    <text evidence="1 3">Belongs to the bacterial flagellin family.</text>
</comment>
<comment type="function">
    <text evidence="3">Flagellin is the subunit protein which polymerizes to form the filaments of bacterial flagella.</text>
</comment>
<proteinExistence type="inferred from homology"/>
<name>A0A1H8CTV2_9HYPH</name>
<reference evidence="7 9" key="3">
    <citation type="submission" date="2016-10" db="EMBL/GenBank/DDBJ databases">
        <authorList>
            <person name="Varghese N."/>
            <person name="Submissions S."/>
        </authorList>
    </citation>
    <scope>NUCLEOTIDE SEQUENCE [LARGE SCALE GENOMIC DNA]</scope>
    <source>
        <strain evidence="7 9">CGMCC 1.7071</strain>
    </source>
</reference>
<keyword evidence="6" id="KW-0969">Cilium</keyword>
<feature type="domain" description="Flagellin C-terminal" evidence="5">
    <location>
        <begin position="291"/>
        <end position="373"/>
    </location>
</feature>
<reference evidence="8" key="2">
    <citation type="submission" date="2016-10" db="EMBL/GenBank/DDBJ databases">
        <authorList>
            <person name="Wibberg D."/>
        </authorList>
    </citation>
    <scope>NUCLEOTIDE SEQUENCE [LARGE SCALE GENOMIC DNA]</scope>
</reference>
<dbReference type="SUPFAM" id="SSF64518">
    <property type="entry name" value="Phase 1 flagellin"/>
    <property type="match status" value="1"/>
</dbReference>
<dbReference type="GO" id="GO:0009288">
    <property type="term" value="C:bacterial-type flagellum"/>
    <property type="evidence" value="ECO:0007669"/>
    <property type="project" value="UniProtKB-SubCell"/>
</dbReference>
<evidence type="ECO:0000313" key="6">
    <source>
        <dbReference type="EMBL" id="SEH50007.1"/>
    </source>
</evidence>
<dbReference type="EMBL" id="FOCV01000001">
    <property type="protein sequence ID" value="SEM98573.1"/>
    <property type="molecule type" value="Genomic_DNA"/>
</dbReference>
<evidence type="ECO:0000313" key="9">
    <source>
        <dbReference type="Proteomes" id="UP000198939"/>
    </source>
</evidence>
<evidence type="ECO:0000256" key="3">
    <source>
        <dbReference type="RuleBase" id="RU362073"/>
    </source>
</evidence>
<dbReference type="STRING" id="501024.RTCCBAU85039_0747"/>
<dbReference type="Pfam" id="PF00700">
    <property type="entry name" value="Flagellin_C"/>
    <property type="match status" value="1"/>
</dbReference>
<dbReference type="OrthoDB" id="8004955at2"/>
<keyword evidence="6" id="KW-0966">Cell projection</keyword>
<keyword evidence="6" id="KW-0282">Flagellum</keyword>
<evidence type="ECO:0000256" key="1">
    <source>
        <dbReference type="ARBA" id="ARBA00005709"/>
    </source>
</evidence>
<gene>
    <name evidence="6" type="ORF">RTCCBAU85039_0747</name>
    <name evidence="7" type="ORF">SAMN05216228_1001299</name>
</gene>
<dbReference type="GO" id="GO:0005576">
    <property type="term" value="C:extracellular region"/>
    <property type="evidence" value="ECO:0007669"/>
    <property type="project" value="UniProtKB-SubCell"/>
</dbReference>
<comment type="subcellular location">
    <subcellularLocation>
        <location evidence="3">Secreted</location>
    </subcellularLocation>
    <subcellularLocation>
        <location evidence="3">Bacterial flagellum</location>
    </subcellularLocation>
</comment>
<dbReference type="Gene3D" id="1.20.1330.10">
    <property type="entry name" value="f41 fragment of flagellin, N-terminal domain"/>
    <property type="match status" value="1"/>
</dbReference>
<evidence type="ECO:0000259" key="4">
    <source>
        <dbReference type="Pfam" id="PF00669"/>
    </source>
</evidence>
<evidence type="ECO:0000313" key="8">
    <source>
        <dbReference type="Proteomes" id="UP000183063"/>
    </source>
</evidence>
<dbReference type="Proteomes" id="UP000198939">
    <property type="component" value="Unassembled WGS sequence"/>
</dbReference>
<sequence>MKSSFISSSAIQNAMRLTIRQSQKQLVSASLEATTGVYADIGASLGSGAAKSVNFTSEVSRIKALKGSNSVVSARLEASQLGLNSMKKAGDALVSKLTALQGSQDKTSITVAMQSAGDALSQLMDTGNSMLNGEYLFSGINTDVQPLTNQQNAATTAIQTNLTAYASGLGKPVSSLTGAEMGKFITDFVEPMFSQDTFNGTSTPIAFPPSGAPIPLAPAAYVTPPAWSDWSAASNQNMTSRISNSEVVTSSTNANSGGMRYFALASITVSALASQNVSADALSTVTSKAIGYAAQATTGIVTQASQLGLSQERVEKANDALDAQSSIIQNKLVDLQGVDTSEASTLVNTLQTQLETAYTIVSKIQQLSLVNYL</sequence>
<organism evidence="6 8">
    <name type="scientific">Rhizobium tibeticum</name>
    <dbReference type="NCBI Taxonomy" id="501024"/>
    <lineage>
        <taxon>Bacteria</taxon>
        <taxon>Pseudomonadati</taxon>
        <taxon>Pseudomonadota</taxon>
        <taxon>Alphaproteobacteria</taxon>
        <taxon>Hyphomicrobiales</taxon>
        <taxon>Rhizobiaceae</taxon>
        <taxon>Rhizobium/Agrobacterium group</taxon>
        <taxon>Rhizobium</taxon>
    </lineage>
</organism>
<evidence type="ECO:0000313" key="7">
    <source>
        <dbReference type="EMBL" id="SEM98573.1"/>
    </source>
</evidence>
<dbReference type="GO" id="GO:0005198">
    <property type="term" value="F:structural molecule activity"/>
    <property type="evidence" value="ECO:0007669"/>
    <property type="project" value="UniProtKB-UniRule"/>
</dbReference>
<dbReference type="RefSeq" id="WP_072370921.1">
    <property type="nucleotide sequence ID" value="NZ_FNXB01000003.1"/>
</dbReference>
<keyword evidence="3" id="KW-0964">Secreted</keyword>
<protein>
    <recommendedName>
        <fullName evidence="3">Flagellin</fullName>
    </recommendedName>
</protein>
<dbReference type="AlphaFoldDB" id="A0A1H8CTV2"/>
<dbReference type="NCBIfam" id="NF004669">
    <property type="entry name" value="PRK06008.1"/>
    <property type="match status" value="1"/>
</dbReference>
<feature type="domain" description="Flagellin N-terminal" evidence="4">
    <location>
        <begin position="6"/>
        <end position="142"/>
    </location>
</feature>
<accession>A0A1H8CTV2</accession>
<evidence type="ECO:0000256" key="2">
    <source>
        <dbReference type="ARBA" id="ARBA00023143"/>
    </source>
</evidence>
<dbReference type="EMBL" id="FNXB01000003">
    <property type="protein sequence ID" value="SEH50007.1"/>
    <property type="molecule type" value="Genomic_DNA"/>
</dbReference>
<keyword evidence="9" id="KW-1185">Reference proteome</keyword>
<reference evidence="6" key="1">
    <citation type="submission" date="2016-10" db="EMBL/GenBank/DDBJ databases">
        <authorList>
            <person name="de Groot N.N."/>
        </authorList>
    </citation>
    <scope>NUCLEOTIDE SEQUENCE [LARGE SCALE GENOMIC DNA]</scope>
    <source>
        <strain evidence="6">CCBAU85039</strain>
    </source>
</reference>
<dbReference type="InterPro" id="IPR046358">
    <property type="entry name" value="Flagellin_C"/>
</dbReference>